<evidence type="ECO:0000313" key="2">
    <source>
        <dbReference type="Proteomes" id="UP000286947"/>
    </source>
</evidence>
<gene>
    <name evidence="1" type="ORF">CUZ56_01516</name>
</gene>
<keyword evidence="2" id="KW-1185">Reference proteome</keyword>
<comment type="caution">
    <text evidence="1">The sequence shown here is derived from an EMBL/GenBank/DDBJ whole genome shotgun (WGS) entry which is preliminary data.</text>
</comment>
<dbReference type="Proteomes" id="UP000286947">
    <property type="component" value="Unassembled WGS sequence"/>
</dbReference>
<dbReference type="EMBL" id="PQSP01000003">
    <property type="protein sequence ID" value="RUS66725.1"/>
    <property type="molecule type" value="Genomic_DNA"/>
</dbReference>
<proteinExistence type="predicted"/>
<organism evidence="1 2">
    <name type="scientific">Saezia sanguinis</name>
    <dbReference type="NCBI Taxonomy" id="1965230"/>
    <lineage>
        <taxon>Bacteria</taxon>
        <taxon>Pseudomonadati</taxon>
        <taxon>Pseudomonadota</taxon>
        <taxon>Betaproteobacteria</taxon>
        <taxon>Burkholderiales</taxon>
        <taxon>Saeziaceae</taxon>
        <taxon>Saezia</taxon>
    </lineage>
</organism>
<name>A0A433SDA1_9BURK</name>
<protein>
    <submittedName>
        <fullName evidence="1">Uncharacterized protein</fullName>
    </submittedName>
</protein>
<dbReference type="AlphaFoldDB" id="A0A433SDA1"/>
<evidence type="ECO:0000313" key="1">
    <source>
        <dbReference type="EMBL" id="RUS66725.1"/>
    </source>
</evidence>
<sequence>MRLWYFYNRSCFESGEMQRFNRTEISVQKAKSELVPLFTQSPVKRL</sequence>
<reference evidence="1 2" key="1">
    <citation type="submission" date="2018-01" db="EMBL/GenBank/DDBJ databases">
        <title>Saezia sanguinis gen. nov., sp. nov., in the order Burkholderiales isolated from human blood.</title>
        <authorList>
            <person name="Medina-Pascual M.J."/>
            <person name="Valdezate S."/>
            <person name="Monzon S."/>
            <person name="Cuesta I."/>
            <person name="Carrasco G."/>
            <person name="Villalon P."/>
            <person name="Saez-Nieto J.A."/>
        </authorList>
    </citation>
    <scope>NUCLEOTIDE SEQUENCE [LARGE SCALE GENOMIC DNA]</scope>
    <source>
        <strain evidence="1 2">CNM695-12</strain>
    </source>
</reference>
<accession>A0A433SDA1</accession>